<evidence type="ECO:0000256" key="4">
    <source>
        <dbReference type="ARBA" id="ARBA00023163"/>
    </source>
</evidence>
<dbReference type="Gene3D" id="1.10.1660.10">
    <property type="match status" value="1"/>
</dbReference>
<evidence type="ECO:0000256" key="1">
    <source>
        <dbReference type="ARBA" id="ARBA00022491"/>
    </source>
</evidence>
<dbReference type="InterPro" id="IPR047057">
    <property type="entry name" value="MerR_fam"/>
</dbReference>
<dbReference type="RefSeq" id="WP_377183839.1">
    <property type="nucleotide sequence ID" value="NZ_JBHUPD010000001.1"/>
</dbReference>
<dbReference type="Gene3D" id="1.10.1240.10">
    <property type="entry name" value="Methionine synthase domain"/>
    <property type="match status" value="1"/>
</dbReference>
<gene>
    <name evidence="6" type="ORF">ACFS5N_07585</name>
</gene>
<evidence type="ECO:0000256" key="3">
    <source>
        <dbReference type="ARBA" id="ARBA00023125"/>
    </source>
</evidence>
<dbReference type="Pfam" id="PF13411">
    <property type="entry name" value="MerR_1"/>
    <property type="match status" value="1"/>
</dbReference>
<reference evidence="7" key="1">
    <citation type="journal article" date="2019" name="Int. J. Syst. Evol. Microbiol.">
        <title>The Global Catalogue of Microorganisms (GCM) 10K type strain sequencing project: providing services to taxonomists for standard genome sequencing and annotation.</title>
        <authorList>
            <consortium name="The Broad Institute Genomics Platform"/>
            <consortium name="The Broad Institute Genome Sequencing Center for Infectious Disease"/>
            <person name="Wu L."/>
            <person name="Ma J."/>
        </authorList>
    </citation>
    <scope>NUCLEOTIDE SEQUENCE [LARGE SCALE GENOMIC DNA]</scope>
    <source>
        <strain evidence="7">KCTC 22437</strain>
    </source>
</reference>
<name>A0ABW5YAM4_9SPHI</name>
<dbReference type="EMBL" id="JBHUPD010000001">
    <property type="protein sequence ID" value="MFD2872321.1"/>
    <property type="molecule type" value="Genomic_DNA"/>
</dbReference>
<dbReference type="PROSITE" id="PS50937">
    <property type="entry name" value="HTH_MERR_2"/>
    <property type="match status" value="1"/>
</dbReference>
<protein>
    <submittedName>
        <fullName evidence="6">MerR family transcriptional regulator</fullName>
    </submittedName>
</protein>
<proteinExistence type="predicted"/>
<sequence length="294" mass="33127">MNYSISDLEQLSGVSVHNIRIWERRYGALSPSRTPGNVRFYDDDQLKRLLSIAGLYHAGYKISKACRLSSDDMGKLLKEEVDNTLPAENRYSYFISQIISNALVFDERGVNDHIAKSFRQNGVAETYKFVIYPMLVRIGLMWLTESLCPAQEHFLSSIIRQKLFAAIDGTVGQQAGKQKWLLFLPEDEDHDIGLLLANYLLRAAGHQVVYLGAKVPLTAVSNTVTATQPHNLMLFMTRVRPIDDAQLYVTRLAALFPSAQIYISGNKNVMSGLKCADNIHWLATLPDFEKLISE</sequence>
<dbReference type="PANTHER" id="PTHR30204:SF69">
    <property type="entry name" value="MERR-FAMILY TRANSCRIPTIONAL REGULATOR"/>
    <property type="match status" value="1"/>
</dbReference>
<dbReference type="SMART" id="SM00422">
    <property type="entry name" value="HTH_MERR"/>
    <property type="match status" value="1"/>
</dbReference>
<feature type="domain" description="HTH merR-type" evidence="5">
    <location>
        <begin position="2"/>
        <end position="71"/>
    </location>
</feature>
<keyword evidence="4" id="KW-0804">Transcription</keyword>
<dbReference type="PANTHER" id="PTHR30204">
    <property type="entry name" value="REDOX-CYCLING DRUG-SENSING TRANSCRIPTIONAL ACTIVATOR SOXR"/>
    <property type="match status" value="1"/>
</dbReference>
<evidence type="ECO:0000313" key="6">
    <source>
        <dbReference type="EMBL" id="MFD2872321.1"/>
    </source>
</evidence>
<organism evidence="6 7">
    <name type="scientific">Mucilaginibacter ximonensis</name>
    <dbReference type="NCBI Taxonomy" id="538021"/>
    <lineage>
        <taxon>Bacteria</taxon>
        <taxon>Pseudomonadati</taxon>
        <taxon>Bacteroidota</taxon>
        <taxon>Sphingobacteriia</taxon>
        <taxon>Sphingobacteriales</taxon>
        <taxon>Sphingobacteriaceae</taxon>
        <taxon>Mucilaginibacter</taxon>
    </lineage>
</organism>
<keyword evidence="1" id="KW-0678">Repressor</keyword>
<dbReference type="InterPro" id="IPR036594">
    <property type="entry name" value="Meth_synthase_dom"/>
</dbReference>
<dbReference type="InterPro" id="IPR009061">
    <property type="entry name" value="DNA-bd_dom_put_sf"/>
</dbReference>
<dbReference type="InterPro" id="IPR000551">
    <property type="entry name" value="MerR-type_HTH_dom"/>
</dbReference>
<evidence type="ECO:0000313" key="7">
    <source>
        <dbReference type="Proteomes" id="UP001597557"/>
    </source>
</evidence>
<evidence type="ECO:0000259" key="5">
    <source>
        <dbReference type="PROSITE" id="PS50937"/>
    </source>
</evidence>
<comment type="caution">
    <text evidence="6">The sequence shown here is derived from an EMBL/GenBank/DDBJ whole genome shotgun (WGS) entry which is preliminary data.</text>
</comment>
<dbReference type="SUPFAM" id="SSF52242">
    <property type="entry name" value="Cobalamin (vitamin B12)-binding domain"/>
    <property type="match status" value="1"/>
</dbReference>
<keyword evidence="2" id="KW-0805">Transcription regulation</keyword>
<dbReference type="SUPFAM" id="SSF46955">
    <property type="entry name" value="Putative DNA-binding domain"/>
    <property type="match status" value="1"/>
</dbReference>
<keyword evidence="3" id="KW-0238">DNA-binding</keyword>
<dbReference type="InterPro" id="IPR036724">
    <property type="entry name" value="Cobalamin-bd_sf"/>
</dbReference>
<evidence type="ECO:0000256" key="2">
    <source>
        <dbReference type="ARBA" id="ARBA00023015"/>
    </source>
</evidence>
<dbReference type="CDD" id="cd01104">
    <property type="entry name" value="HTH_MlrA-CarA"/>
    <property type="match status" value="1"/>
</dbReference>
<dbReference type="Gene3D" id="3.40.50.280">
    <property type="entry name" value="Cobalamin-binding domain"/>
    <property type="match status" value="1"/>
</dbReference>
<keyword evidence="7" id="KW-1185">Reference proteome</keyword>
<dbReference type="Proteomes" id="UP001597557">
    <property type="component" value="Unassembled WGS sequence"/>
</dbReference>
<accession>A0ABW5YAM4</accession>